<feature type="transmembrane region" description="Helical" evidence="6">
    <location>
        <begin position="35"/>
        <end position="53"/>
    </location>
</feature>
<dbReference type="GO" id="GO:0008137">
    <property type="term" value="F:NADH dehydrogenase (ubiquinone) activity"/>
    <property type="evidence" value="ECO:0007669"/>
    <property type="project" value="InterPro"/>
</dbReference>
<dbReference type="PANTHER" id="PTHR42829">
    <property type="entry name" value="NADH-UBIQUINONE OXIDOREDUCTASE CHAIN 5"/>
    <property type="match status" value="1"/>
</dbReference>
<feature type="transmembrane region" description="Helical" evidence="6">
    <location>
        <begin position="188"/>
        <end position="213"/>
    </location>
</feature>
<keyword evidence="9" id="KW-1185">Reference proteome</keyword>
<keyword evidence="4 6" id="KW-0472">Membrane</keyword>
<dbReference type="GO" id="GO:0012505">
    <property type="term" value="C:endomembrane system"/>
    <property type="evidence" value="ECO:0007669"/>
    <property type="project" value="UniProtKB-SubCell"/>
</dbReference>
<gene>
    <name evidence="8" type="ORF">BTO13_10465</name>
</gene>
<dbReference type="Pfam" id="PF00361">
    <property type="entry name" value="Proton_antipo_M"/>
    <property type="match status" value="1"/>
</dbReference>
<comment type="caution">
    <text evidence="8">The sequence shown here is derived from an EMBL/GenBank/DDBJ whole genome shotgun (WGS) entry which is preliminary data.</text>
</comment>
<dbReference type="OrthoDB" id="9807568at2"/>
<dbReference type="RefSeq" id="WP_105046772.1">
    <property type="nucleotide sequence ID" value="NZ_CP150662.1"/>
</dbReference>
<comment type="subcellular location">
    <subcellularLocation>
        <location evidence="1">Endomembrane system</location>
        <topology evidence="1">Multi-pass membrane protein</topology>
    </subcellularLocation>
    <subcellularLocation>
        <location evidence="5">Membrane</location>
        <topology evidence="5">Multi-pass membrane protein</topology>
    </subcellularLocation>
</comment>
<evidence type="ECO:0000313" key="9">
    <source>
        <dbReference type="Proteomes" id="UP000237608"/>
    </source>
</evidence>
<feature type="transmembrane region" description="Helical" evidence="6">
    <location>
        <begin position="153"/>
        <end position="176"/>
    </location>
</feature>
<feature type="transmembrane region" description="Helical" evidence="6">
    <location>
        <begin position="292"/>
        <end position="316"/>
    </location>
</feature>
<feature type="transmembrane region" description="Helical" evidence="6">
    <location>
        <begin position="100"/>
        <end position="133"/>
    </location>
</feature>
<protein>
    <submittedName>
        <fullName evidence="8">Pesticidal protein Cry28Aa</fullName>
    </submittedName>
</protein>
<dbReference type="GO" id="GO:0015990">
    <property type="term" value="P:electron transport coupled proton transport"/>
    <property type="evidence" value="ECO:0007669"/>
    <property type="project" value="TreeGrafter"/>
</dbReference>
<dbReference type="Proteomes" id="UP000237608">
    <property type="component" value="Unassembled WGS sequence"/>
</dbReference>
<feature type="transmembrane region" description="Helical" evidence="6">
    <location>
        <begin position="261"/>
        <end position="280"/>
    </location>
</feature>
<sequence length="495" mass="54755">MMALKNNQGNGFKTETKKKSELDSSQVLSKIVRTLFWMMFLGTIATLAVYYPTIPEWTFGSLLKINGFTLLIWATVTFFSALISSYSHNYLNGFKFQTKFMLLCVAFTFSVMLFVMSNHILILSASWLLMGFFMSRLIGVDADWGEAREASKFTLRYFVAGTFFLVVGLLLLAFELDTFLINEITTQINLVSSSTILIAAICLIIAAIIQSAIYPFHRWLLSAMTSPTPASALMHAGFVNGSGILLAIFSTVLFASNTLDILLIIGGLTAILAQFTKLIQVNVKQKLACSTIAQMGFMIMQCGLGFFNAAVTHLILHGFYKAYLFLSSGEEIKHSSPKKFEQLRIKPIQALAVLIFGALAAVFFSFITGKGTQLDSSVFLILIVAITIGQVTYNIVKEKSLSGAQKLFLPPALFLVGISAYGLVYSLVTTLMGAMPMVAQPIALSTFQIVFGIIFLVGFFIMKLGIYRQIPWLYVKLINVSQPYKKTVLMYKSNS</sequence>
<keyword evidence="3 6" id="KW-1133">Transmembrane helix</keyword>
<evidence type="ECO:0000256" key="3">
    <source>
        <dbReference type="ARBA" id="ARBA00022989"/>
    </source>
</evidence>
<dbReference type="EMBL" id="MSCL01000001">
    <property type="protein sequence ID" value="PQJ75625.1"/>
    <property type="molecule type" value="Genomic_DNA"/>
</dbReference>
<dbReference type="GO" id="GO:0042773">
    <property type="term" value="P:ATP synthesis coupled electron transport"/>
    <property type="evidence" value="ECO:0007669"/>
    <property type="project" value="InterPro"/>
</dbReference>
<dbReference type="GO" id="GO:0003954">
    <property type="term" value="F:NADH dehydrogenase activity"/>
    <property type="evidence" value="ECO:0007669"/>
    <property type="project" value="TreeGrafter"/>
</dbReference>
<feature type="transmembrane region" description="Helical" evidence="6">
    <location>
        <begin position="233"/>
        <end position="254"/>
    </location>
</feature>
<evidence type="ECO:0000256" key="4">
    <source>
        <dbReference type="ARBA" id="ARBA00023136"/>
    </source>
</evidence>
<keyword evidence="2 5" id="KW-0812">Transmembrane</keyword>
<dbReference type="PANTHER" id="PTHR42829:SF1">
    <property type="entry name" value="INORGANIC CARBON TRANSPORTER SUBUNIT DABB-RELATED"/>
    <property type="match status" value="1"/>
</dbReference>
<dbReference type="PRINTS" id="PR01434">
    <property type="entry name" value="NADHDHGNASE5"/>
</dbReference>
<name>A0A2S7WDC0_9FLAO</name>
<evidence type="ECO:0000313" key="8">
    <source>
        <dbReference type="EMBL" id="PQJ75625.1"/>
    </source>
</evidence>
<dbReference type="GO" id="GO:0016020">
    <property type="term" value="C:membrane"/>
    <property type="evidence" value="ECO:0007669"/>
    <property type="project" value="UniProtKB-SubCell"/>
</dbReference>
<feature type="transmembrane region" description="Helical" evidence="6">
    <location>
        <begin position="408"/>
        <end position="428"/>
    </location>
</feature>
<feature type="transmembrane region" description="Helical" evidence="6">
    <location>
        <begin position="440"/>
        <end position="462"/>
    </location>
</feature>
<dbReference type="InterPro" id="IPR001750">
    <property type="entry name" value="ND/Mrp_TM"/>
</dbReference>
<dbReference type="InterPro" id="IPR003945">
    <property type="entry name" value="NU5C-like"/>
</dbReference>
<organism evidence="8 9">
    <name type="scientific">Polaribacter gangjinensis</name>
    <dbReference type="NCBI Taxonomy" id="574710"/>
    <lineage>
        <taxon>Bacteria</taxon>
        <taxon>Pseudomonadati</taxon>
        <taxon>Bacteroidota</taxon>
        <taxon>Flavobacteriia</taxon>
        <taxon>Flavobacteriales</taxon>
        <taxon>Flavobacteriaceae</taxon>
    </lineage>
</organism>
<evidence type="ECO:0000259" key="7">
    <source>
        <dbReference type="Pfam" id="PF00361"/>
    </source>
</evidence>
<evidence type="ECO:0000256" key="6">
    <source>
        <dbReference type="SAM" id="Phobius"/>
    </source>
</evidence>
<dbReference type="AlphaFoldDB" id="A0A2S7WDC0"/>
<feature type="transmembrane region" description="Helical" evidence="6">
    <location>
        <begin position="348"/>
        <end position="367"/>
    </location>
</feature>
<evidence type="ECO:0000256" key="1">
    <source>
        <dbReference type="ARBA" id="ARBA00004127"/>
    </source>
</evidence>
<feature type="domain" description="NADH:quinone oxidoreductase/Mrp antiporter transmembrane" evidence="7">
    <location>
        <begin position="120"/>
        <end position="335"/>
    </location>
</feature>
<feature type="transmembrane region" description="Helical" evidence="6">
    <location>
        <begin position="379"/>
        <end position="396"/>
    </location>
</feature>
<proteinExistence type="predicted"/>
<reference evidence="8 9" key="1">
    <citation type="submission" date="2016-12" db="EMBL/GenBank/DDBJ databases">
        <title>Trade-off between light-utilization and light-protection in marine flavobacteria.</title>
        <authorList>
            <person name="Kumagai Y."/>
            <person name="Yoshizawa S."/>
            <person name="Kogure K."/>
            <person name="Iwasaki W."/>
        </authorList>
    </citation>
    <scope>NUCLEOTIDE SEQUENCE [LARGE SCALE GENOMIC DNA]</scope>
    <source>
        <strain evidence="8 9">KCTC 22729</strain>
    </source>
</reference>
<evidence type="ECO:0000256" key="5">
    <source>
        <dbReference type="RuleBase" id="RU000320"/>
    </source>
</evidence>
<feature type="transmembrane region" description="Helical" evidence="6">
    <location>
        <begin position="65"/>
        <end position="88"/>
    </location>
</feature>
<accession>A0A2S7WDC0</accession>
<evidence type="ECO:0000256" key="2">
    <source>
        <dbReference type="ARBA" id="ARBA00022692"/>
    </source>
</evidence>